<organism evidence="1 2">
    <name type="scientific">Persea americana</name>
    <name type="common">Avocado</name>
    <dbReference type="NCBI Taxonomy" id="3435"/>
    <lineage>
        <taxon>Eukaryota</taxon>
        <taxon>Viridiplantae</taxon>
        <taxon>Streptophyta</taxon>
        <taxon>Embryophyta</taxon>
        <taxon>Tracheophyta</taxon>
        <taxon>Spermatophyta</taxon>
        <taxon>Magnoliopsida</taxon>
        <taxon>Magnoliidae</taxon>
        <taxon>Laurales</taxon>
        <taxon>Lauraceae</taxon>
        <taxon>Persea</taxon>
    </lineage>
</organism>
<proteinExistence type="predicted"/>
<dbReference type="Proteomes" id="UP001234297">
    <property type="component" value="Chromosome 2"/>
</dbReference>
<dbReference type="EMBL" id="CM056810">
    <property type="protein sequence ID" value="KAJ8644439.1"/>
    <property type="molecule type" value="Genomic_DNA"/>
</dbReference>
<comment type="caution">
    <text evidence="1">The sequence shown here is derived from an EMBL/GenBank/DDBJ whole genome shotgun (WGS) entry which is preliminary data.</text>
</comment>
<sequence length="192" mass="21255">MDPSINTEATPAEETPTTVEKITSECPIQTSEVQDQSILETTSQVDAAGDSHDTYTPEILVVPEPSTATQGVEVATDDMARSLTIKSQVICTRAANLLEEQPEEKMDDSEGEREMDTSITSCNFHLLPFPQFVFFSTPDDASFELVRSLVLLKELKQTVRILLHKIFHILTSGNIAQLAYFCHAANNIFSMD</sequence>
<accession>A0ACC2MFG7</accession>
<evidence type="ECO:0000313" key="1">
    <source>
        <dbReference type="EMBL" id="KAJ8644439.1"/>
    </source>
</evidence>
<evidence type="ECO:0000313" key="2">
    <source>
        <dbReference type="Proteomes" id="UP001234297"/>
    </source>
</evidence>
<name>A0ACC2MFG7_PERAE</name>
<keyword evidence="2" id="KW-1185">Reference proteome</keyword>
<protein>
    <submittedName>
        <fullName evidence="1">Uncharacterized protein</fullName>
    </submittedName>
</protein>
<reference evidence="1 2" key="1">
    <citation type="journal article" date="2022" name="Hortic Res">
        <title>A haplotype resolved chromosomal level avocado genome allows analysis of novel avocado genes.</title>
        <authorList>
            <person name="Nath O."/>
            <person name="Fletcher S.J."/>
            <person name="Hayward A."/>
            <person name="Shaw L.M."/>
            <person name="Masouleh A.K."/>
            <person name="Furtado A."/>
            <person name="Henry R.J."/>
            <person name="Mitter N."/>
        </authorList>
    </citation>
    <scope>NUCLEOTIDE SEQUENCE [LARGE SCALE GENOMIC DNA]</scope>
    <source>
        <strain evidence="2">cv. Hass</strain>
    </source>
</reference>
<gene>
    <name evidence="1" type="ORF">MRB53_006187</name>
</gene>